<evidence type="ECO:0000313" key="2">
    <source>
        <dbReference type="EMBL" id="NJB70622.1"/>
    </source>
</evidence>
<feature type="transmembrane region" description="Helical" evidence="1">
    <location>
        <begin position="43"/>
        <end position="62"/>
    </location>
</feature>
<accession>A0A846QVM1</accession>
<evidence type="ECO:0000256" key="1">
    <source>
        <dbReference type="SAM" id="Phobius"/>
    </source>
</evidence>
<keyword evidence="1" id="KW-0812">Transmembrane</keyword>
<protein>
    <submittedName>
        <fullName evidence="2">Uncharacterized protein</fullName>
    </submittedName>
</protein>
<comment type="caution">
    <text evidence="2">The sequence shown here is derived from an EMBL/GenBank/DDBJ whole genome shotgun (WGS) entry which is preliminary data.</text>
</comment>
<sequence length="70" mass="8601">MLKGDNKYLWFFLIVIWFTFIVWENQVIKWVSYETSFIFRVDLFIILPILIAMTMYVLYIIVDQKKKNNS</sequence>
<dbReference type="Proteomes" id="UP000590442">
    <property type="component" value="Unassembled WGS sequence"/>
</dbReference>
<keyword evidence="1" id="KW-0472">Membrane</keyword>
<feature type="transmembrane region" description="Helical" evidence="1">
    <location>
        <begin position="7"/>
        <end position="23"/>
    </location>
</feature>
<organism evidence="2 3">
    <name type="scientific">Saonia flava</name>
    <dbReference type="NCBI Taxonomy" id="523696"/>
    <lineage>
        <taxon>Bacteria</taxon>
        <taxon>Pseudomonadati</taxon>
        <taxon>Bacteroidota</taxon>
        <taxon>Flavobacteriia</taxon>
        <taxon>Flavobacteriales</taxon>
        <taxon>Flavobacteriaceae</taxon>
        <taxon>Saonia</taxon>
    </lineage>
</organism>
<gene>
    <name evidence="2" type="ORF">GGR42_001084</name>
</gene>
<keyword evidence="3" id="KW-1185">Reference proteome</keyword>
<reference evidence="2 3" key="1">
    <citation type="submission" date="2020-03" db="EMBL/GenBank/DDBJ databases">
        <title>Genomic Encyclopedia of Type Strains, Phase IV (KMG-IV): sequencing the most valuable type-strain genomes for metagenomic binning, comparative biology and taxonomic classification.</title>
        <authorList>
            <person name="Goeker M."/>
        </authorList>
    </citation>
    <scope>NUCLEOTIDE SEQUENCE [LARGE SCALE GENOMIC DNA]</scope>
    <source>
        <strain evidence="2 3">DSM 29762</strain>
    </source>
</reference>
<keyword evidence="1" id="KW-1133">Transmembrane helix</keyword>
<name>A0A846QVM1_9FLAO</name>
<evidence type="ECO:0000313" key="3">
    <source>
        <dbReference type="Proteomes" id="UP000590442"/>
    </source>
</evidence>
<proteinExistence type="predicted"/>
<dbReference type="EMBL" id="JAATJJ010000001">
    <property type="protein sequence ID" value="NJB70622.1"/>
    <property type="molecule type" value="Genomic_DNA"/>
</dbReference>
<dbReference type="AlphaFoldDB" id="A0A846QVM1"/>